<evidence type="ECO:0000313" key="5">
    <source>
        <dbReference type="Proteomes" id="UP000195455"/>
    </source>
</evidence>
<dbReference type="InterPro" id="IPR006119">
    <property type="entry name" value="Resolv_N"/>
</dbReference>
<dbReference type="Pfam" id="PF07508">
    <property type="entry name" value="Recombinase"/>
    <property type="match status" value="1"/>
</dbReference>
<dbReference type="InterPro" id="IPR050639">
    <property type="entry name" value="SSR_resolvase"/>
</dbReference>
<name>A0A1Y3U9Z8_9FIRM</name>
<evidence type="ECO:0000256" key="1">
    <source>
        <dbReference type="SAM" id="Coils"/>
    </source>
</evidence>
<sequence length="556" mass="64614">MSRKKQVNQKITALYCRISLDDGGDNESMSISNQKLMLKEFAEKNGMFQYEYYVDDGYTGRNFNRPAFQRMIADIEAGKIGCVITKDLSRLGRNYIEAGSYIEIFFPKHNVRYIAITDGVDSLTRQEMDITPFKNILNDMYSRDISKKVLAGRMTRSRQGKFCGGQPPLGLMRDPEDRGHLILDPETAPVIRKIYDLALDGWGCMRIAKQLMEDKVPITRVKGNTSCDVNYYAWGGARISHILRNPFYKGAHLVCRTHQKGIRSNTYDIIPREDWEIIEDCHEAIVTPEEWEQVQAIVDRRPPIMKGNACPFYNLFHGIIYCATCGKSMQVRYEKVGRTGKNRFTGEMREPIDKAYYICQTYNRLGKNACTSHKIEARDLYNLVLKDIQELAAMALKDADAFYQRLSSRMERRYMADASEIQKERERLEARNREIDDMFLSLYTDKAKGVLSEQRFLKLTAAMEQEQEENQSRLLELMRMLQQSDAQESEVRTFIREIRQYATIQELDETVLNRLISRILVGEVEKVDGQKVQKVRIVYNFVGEIPQKTYNHFKFQ</sequence>
<dbReference type="RefSeq" id="WP_087989260.1">
    <property type="nucleotide sequence ID" value="NZ_NFHM01000009.1"/>
</dbReference>
<dbReference type="EMBL" id="NFHM01000009">
    <property type="protein sequence ID" value="OUN43219.1"/>
    <property type="molecule type" value="Genomic_DNA"/>
</dbReference>
<dbReference type="InterPro" id="IPR011109">
    <property type="entry name" value="DNA_bind_recombinase_dom"/>
</dbReference>
<dbReference type="SUPFAM" id="SSF53041">
    <property type="entry name" value="Resolvase-like"/>
    <property type="match status" value="1"/>
</dbReference>
<accession>A0A1Y3U9Z8</accession>
<keyword evidence="1" id="KW-0175">Coiled coil</keyword>
<protein>
    <submittedName>
        <fullName evidence="4">Resolvase</fullName>
    </submittedName>
</protein>
<dbReference type="PROSITE" id="PS51737">
    <property type="entry name" value="RECOMBINASE_DNA_BIND"/>
    <property type="match status" value="1"/>
</dbReference>
<dbReference type="PROSITE" id="PS51736">
    <property type="entry name" value="RECOMBINASES_3"/>
    <property type="match status" value="1"/>
</dbReference>
<dbReference type="InterPro" id="IPR025378">
    <property type="entry name" value="DUF4368"/>
</dbReference>
<dbReference type="Pfam" id="PF13408">
    <property type="entry name" value="Zn_ribbon_recom"/>
    <property type="match status" value="1"/>
</dbReference>
<evidence type="ECO:0000259" key="2">
    <source>
        <dbReference type="PROSITE" id="PS51736"/>
    </source>
</evidence>
<dbReference type="AlphaFoldDB" id="A0A1Y3U9Z8"/>
<dbReference type="PANTHER" id="PTHR30461">
    <property type="entry name" value="DNA-INVERTASE FROM LAMBDOID PROPHAGE"/>
    <property type="match status" value="1"/>
</dbReference>
<dbReference type="InterPro" id="IPR038109">
    <property type="entry name" value="DNA_bind_recomb_sf"/>
</dbReference>
<evidence type="ECO:0000259" key="3">
    <source>
        <dbReference type="PROSITE" id="PS51737"/>
    </source>
</evidence>
<feature type="domain" description="Resolvase/invertase-type recombinase catalytic" evidence="2">
    <location>
        <begin position="11"/>
        <end position="160"/>
    </location>
</feature>
<dbReference type="PANTHER" id="PTHR30461:SF23">
    <property type="entry name" value="DNA RECOMBINASE-RELATED"/>
    <property type="match status" value="1"/>
</dbReference>
<organism evidence="4 5">
    <name type="scientific">Anaerotignum lactatifermentans</name>
    <dbReference type="NCBI Taxonomy" id="160404"/>
    <lineage>
        <taxon>Bacteria</taxon>
        <taxon>Bacillati</taxon>
        <taxon>Bacillota</taxon>
        <taxon>Clostridia</taxon>
        <taxon>Lachnospirales</taxon>
        <taxon>Anaerotignaceae</taxon>
        <taxon>Anaerotignum</taxon>
    </lineage>
</organism>
<evidence type="ECO:0000313" key="4">
    <source>
        <dbReference type="EMBL" id="OUN43219.1"/>
    </source>
</evidence>
<dbReference type="GO" id="GO:0000150">
    <property type="term" value="F:DNA strand exchange activity"/>
    <property type="evidence" value="ECO:0007669"/>
    <property type="project" value="InterPro"/>
</dbReference>
<dbReference type="Pfam" id="PF14287">
    <property type="entry name" value="DUF4368"/>
    <property type="match status" value="1"/>
</dbReference>
<gene>
    <name evidence="4" type="ORF">B5G26_07570</name>
</gene>
<dbReference type="GO" id="GO:0003677">
    <property type="term" value="F:DNA binding"/>
    <property type="evidence" value="ECO:0007669"/>
    <property type="project" value="InterPro"/>
</dbReference>
<dbReference type="CDD" id="cd03770">
    <property type="entry name" value="SR_TndX_transposase"/>
    <property type="match status" value="1"/>
</dbReference>
<comment type="caution">
    <text evidence="4">The sequence shown here is derived from an EMBL/GenBank/DDBJ whole genome shotgun (WGS) entry which is preliminary data.</text>
</comment>
<dbReference type="SMART" id="SM00857">
    <property type="entry name" value="Resolvase"/>
    <property type="match status" value="1"/>
</dbReference>
<dbReference type="InterPro" id="IPR025827">
    <property type="entry name" value="Zn_ribbon_recom_dom"/>
</dbReference>
<dbReference type="InterPro" id="IPR036162">
    <property type="entry name" value="Resolvase-like_N_sf"/>
</dbReference>
<feature type="coiled-coil region" evidence="1">
    <location>
        <begin position="411"/>
        <end position="438"/>
    </location>
</feature>
<dbReference type="Proteomes" id="UP000195455">
    <property type="component" value="Unassembled WGS sequence"/>
</dbReference>
<dbReference type="Gene3D" id="3.40.50.1390">
    <property type="entry name" value="Resolvase, N-terminal catalytic domain"/>
    <property type="match status" value="1"/>
</dbReference>
<dbReference type="Pfam" id="PF00239">
    <property type="entry name" value="Resolvase"/>
    <property type="match status" value="1"/>
</dbReference>
<dbReference type="Gene3D" id="3.90.1750.20">
    <property type="entry name" value="Putative Large Serine Recombinase, Chain B, Domain 2"/>
    <property type="match status" value="1"/>
</dbReference>
<feature type="domain" description="Recombinase" evidence="3">
    <location>
        <begin position="168"/>
        <end position="304"/>
    </location>
</feature>
<proteinExistence type="predicted"/>
<reference evidence="5" key="1">
    <citation type="submission" date="2017-04" db="EMBL/GenBank/DDBJ databases">
        <title>Function of individual gut microbiota members based on whole genome sequencing of pure cultures obtained from chicken caecum.</title>
        <authorList>
            <person name="Medvecky M."/>
            <person name="Cejkova D."/>
            <person name="Polansky O."/>
            <person name="Karasova D."/>
            <person name="Kubasova T."/>
            <person name="Cizek A."/>
            <person name="Rychlik I."/>
        </authorList>
    </citation>
    <scope>NUCLEOTIDE SEQUENCE [LARGE SCALE GENOMIC DNA]</scope>
    <source>
        <strain evidence="5">An75</strain>
    </source>
</reference>